<evidence type="ECO:0000259" key="2">
    <source>
        <dbReference type="Pfam" id="PF01494"/>
    </source>
</evidence>
<organism evidence="3 4">
    <name type="scientific">Micromonospora fluostatini</name>
    <dbReference type="NCBI Taxonomy" id="1629071"/>
    <lineage>
        <taxon>Bacteria</taxon>
        <taxon>Bacillati</taxon>
        <taxon>Actinomycetota</taxon>
        <taxon>Actinomycetes</taxon>
        <taxon>Micromonosporales</taxon>
        <taxon>Micromonosporaceae</taxon>
        <taxon>Micromonospora</taxon>
    </lineage>
</organism>
<keyword evidence="1" id="KW-0560">Oxidoreductase</keyword>
<sequence length="516" mass="56063">MRSAQRPGHEAVQEVDVVIVGCGPVGALAANLLGARGVRTLVVERSTGPHRQPRVFSCDDEALRIYQQAGLLDQIVGDLHQPSRVDYVNHAGRVFATVDLAEVDFGYGHAPLHFFDQPSVEQALRGGLRRFDHVELALGVELVTLRQDDDAVHLVVRDVVTQRCRPVRARYVLGCDGARSTTRTAVKIPLSGASYPQAWLAVTGDVTGDAVRVAHTTFVCDWRRPAFVSPGARGGYRLEFMLRPGEIEADLLQPESLARLVEPYVDPARFTVTRALVSTFHHRTARQWRRGRVFLAGDAAHQMPPLLGQSLCSGLRDAANLTWKLSLVLSGAADPAVLDTYEAERRPHTTAMAQTSVRLGRVFLARSRRAAGLRDAVLRAAQTVPRVRRFVRHFEFKPVPAYERGLLAGGRRDGAVGTMFPQPRVGGGGSATRYVEVHPAGAAVPPATGGRDGDRVDVVDVDGAISAWLRRHRADVVVLRPDRFVFAVAGSGALRRVGRDLAAALGDPEVVDQPVG</sequence>
<dbReference type="InterPro" id="IPR036188">
    <property type="entry name" value="FAD/NAD-bd_sf"/>
</dbReference>
<feature type="domain" description="FAD-binding" evidence="2">
    <location>
        <begin position="14"/>
        <end position="355"/>
    </location>
</feature>
<dbReference type="Gene3D" id="3.30.9.10">
    <property type="entry name" value="D-Amino Acid Oxidase, subunit A, domain 2"/>
    <property type="match status" value="1"/>
</dbReference>
<dbReference type="PANTHER" id="PTHR43476">
    <property type="entry name" value="3-(3-HYDROXY-PHENYL)PROPIONATE/3-HYDROXYCINNAMIC ACID HYDROXYLASE"/>
    <property type="match status" value="1"/>
</dbReference>
<evidence type="ECO:0000313" key="4">
    <source>
        <dbReference type="Proteomes" id="UP000295626"/>
    </source>
</evidence>
<dbReference type="Proteomes" id="UP000295626">
    <property type="component" value="Unassembled WGS sequence"/>
</dbReference>
<dbReference type="SUPFAM" id="SSF51905">
    <property type="entry name" value="FAD/NAD(P)-binding domain"/>
    <property type="match status" value="1"/>
</dbReference>
<dbReference type="InterPro" id="IPR050631">
    <property type="entry name" value="PheA/TfdB_FAD_monoxygenase"/>
</dbReference>
<reference evidence="3 4" key="1">
    <citation type="submission" date="2019-02" db="EMBL/GenBank/DDBJ databases">
        <title>Draft genome sequences of novel Actinobacteria.</title>
        <authorList>
            <person name="Sahin N."/>
            <person name="Ay H."/>
            <person name="Saygin H."/>
        </authorList>
    </citation>
    <scope>NUCLEOTIDE SEQUENCE [LARGE SCALE GENOMIC DNA]</scope>
    <source>
        <strain evidence="3 4">JCM 30529</strain>
    </source>
</reference>
<evidence type="ECO:0000256" key="1">
    <source>
        <dbReference type="ARBA" id="ARBA00023002"/>
    </source>
</evidence>
<protein>
    <submittedName>
        <fullName evidence="3">Bifunctional 3-(3-hydroxy-phenyl)propionate/3-hydroxycinnamic acid hydroxylase</fullName>
    </submittedName>
</protein>
<proteinExistence type="predicted"/>
<dbReference type="NCBIfam" id="NF004829">
    <property type="entry name" value="PRK06183.1-3"/>
    <property type="match status" value="1"/>
</dbReference>
<gene>
    <name evidence="3" type="ORF">E1091_02180</name>
</gene>
<dbReference type="EMBL" id="SMKE01000034">
    <property type="protein sequence ID" value="TDC01772.1"/>
    <property type="molecule type" value="Genomic_DNA"/>
</dbReference>
<dbReference type="Pfam" id="PF01494">
    <property type="entry name" value="FAD_binding_3"/>
    <property type="match status" value="1"/>
</dbReference>
<dbReference type="PANTHER" id="PTHR43476:SF3">
    <property type="entry name" value="FAD-BINDING MONOOXYGENASE"/>
    <property type="match status" value="1"/>
</dbReference>
<dbReference type="PRINTS" id="PR00420">
    <property type="entry name" value="RNGMNOXGNASE"/>
</dbReference>
<dbReference type="Gene3D" id="3.50.50.60">
    <property type="entry name" value="FAD/NAD(P)-binding domain"/>
    <property type="match status" value="1"/>
</dbReference>
<dbReference type="InterPro" id="IPR002938">
    <property type="entry name" value="FAD-bd"/>
</dbReference>
<name>A0ABY2DL32_9ACTN</name>
<comment type="caution">
    <text evidence="3">The sequence shown here is derived from an EMBL/GenBank/DDBJ whole genome shotgun (WGS) entry which is preliminary data.</text>
</comment>
<keyword evidence="4" id="KW-1185">Reference proteome</keyword>
<accession>A0ABY2DL32</accession>
<evidence type="ECO:0000313" key="3">
    <source>
        <dbReference type="EMBL" id="TDC01772.1"/>
    </source>
</evidence>